<name>A0AAV3AZV6_PYXAD</name>
<evidence type="ECO:0000313" key="3">
    <source>
        <dbReference type="Proteomes" id="UP001181693"/>
    </source>
</evidence>
<gene>
    <name evidence="2" type="ORF">GDO54_007813</name>
</gene>
<evidence type="ECO:0000256" key="1">
    <source>
        <dbReference type="SAM" id="MobiDB-lite"/>
    </source>
</evidence>
<accession>A0AAV3AZV6</accession>
<protein>
    <submittedName>
        <fullName evidence="2">Uncharacterized protein</fullName>
    </submittedName>
</protein>
<dbReference type="EMBL" id="DYDO01000002">
    <property type="protein sequence ID" value="DBA32064.1"/>
    <property type="molecule type" value="Genomic_DNA"/>
</dbReference>
<organism evidence="2 3">
    <name type="scientific">Pyxicephalus adspersus</name>
    <name type="common">African bullfrog</name>
    <dbReference type="NCBI Taxonomy" id="30357"/>
    <lineage>
        <taxon>Eukaryota</taxon>
        <taxon>Metazoa</taxon>
        <taxon>Chordata</taxon>
        <taxon>Craniata</taxon>
        <taxon>Vertebrata</taxon>
        <taxon>Euteleostomi</taxon>
        <taxon>Amphibia</taxon>
        <taxon>Batrachia</taxon>
        <taxon>Anura</taxon>
        <taxon>Neobatrachia</taxon>
        <taxon>Ranoidea</taxon>
        <taxon>Pyxicephalidae</taxon>
        <taxon>Pyxicephalinae</taxon>
        <taxon>Pyxicephalus</taxon>
    </lineage>
</organism>
<evidence type="ECO:0000313" key="2">
    <source>
        <dbReference type="EMBL" id="DBA32064.1"/>
    </source>
</evidence>
<dbReference type="Proteomes" id="UP001181693">
    <property type="component" value="Unassembled WGS sequence"/>
</dbReference>
<proteinExistence type="predicted"/>
<comment type="caution">
    <text evidence="2">The sequence shown here is derived from an EMBL/GenBank/DDBJ whole genome shotgun (WGS) entry which is preliminary data.</text>
</comment>
<sequence length="85" mass="9290">MQIQSSDFTAYMPAWALLKPGTNGPVAQVNNGSHIISHAGLSSEVTETQFIFPNTKANEQNINDINLGPLIKGDQKTNRPLTRIK</sequence>
<reference evidence="2" key="1">
    <citation type="thesis" date="2020" institute="ProQuest LLC" country="789 East Eisenhower Parkway, Ann Arbor, MI, USA">
        <title>Comparative Genomics and Chromosome Evolution.</title>
        <authorList>
            <person name="Mudd A.B."/>
        </authorList>
    </citation>
    <scope>NUCLEOTIDE SEQUENCE</scope>
    <source>
        <strain evidence="2">1538</strain>
        <tissue evidence="2">Blood</tissue>
    </source>
</reference>
<keyword evidence="3" id="KW-1185">Reference proteome</keyword>
<feature type="region of interest" description="Disordered" evidence="1">
    <location>
        <begin position="66"/>
        <end position="85"/>
    </location>
</feature>
<dbReference type="AlphaFoldDB" id="A0AAV3AZV6"/>